<gene>
    <name evidence="3" type="ORF">KK488_20540</name>
</gene>
<dbReference type="InterPro" id="IPR039448">
    <property type="entry name" value="Beta_helix"/>
</dbReference>
<dbReference type="Gene3D" id="2.160.20.10">
    <property type="entry name" value="Single-stranded right-handed beta-helix, Pectin lyase-like"/>
    <property type="match status" value="1"/>
</dbReference>
<dbReference type="AlphaFoldDB" id="A0A9X1IT54"/>
<evidence type="ECO:0000256" key="1">
    <source>
        <dbReference type="SAM" id="MobiDB-lite"/>
    </source>
</evidence>
<dbReference type="InterPro" id="IPR011050">
    <property type="entry name" value="Pectin_lyase_fold/virulence"/>
</dbReference>
<sequence>MAGSAWREPLLLTHSGTAEAPITITRGGEGPRPRIEVGGVAENAVEIRNADNIAVSGLELTNTGPGTGLRRGVFINAIDFGVATNIALRDLYIHDIKGTNERKDNGGIVFSALGPAVPTRFEGITIERNLLWKVDRSGIAGISDQVSVARWFPSRFVVIRDNVLEDIGGDGIVARGADGTLIEHNIVRHAASRAPGYNVAIWQWSTDNTLIQLNEAAFTHGIYDGMGFDSDFNSRNTTLLSNFSHDNEGGFLLICTPVVRDPVENIGNSGTLVRQNVSYNDRERIIQLGGASDALIEKNVIHAGPGEVQMVVATWWDGWSERITLRDNLLGTRGTAHYGYETGRSGGHYVASPGFPPPLSVAFDGNVYAGEHLDRPADATGREKSAREPRPEQWAVPVLDPARPDDLPGFLARHRAWMLAMLRRELGERPALEQPRLMMPVDYRRR</sequence>
<reference evidence="3" key="1">
    <citation type="submission" date="2021-05" db="EMBL/GenBank/DDBJ databases">
        <title>Genome of Sphingobium sp. strain.</title>
        <authorList>
            <person name="Fan R."/>
        </authorList>
    </citation>
    <scope>NUCLEOTIDE SEQUENCE</scope>
    <source>
        <strain evidence="3">H33</strain>
    </source>
</reference>
<proteinExistence type="predicted"/>
<feature type="region of interest" description="Disordered" evidence="1">
    <location>
        <begin position="378"/>
        <end position="399"/>
    </location>
</feature>
<protein>
    <submittedName>
        <fullName evidence="3">Right-handed parallel beta-helix repeat-containing protein</fullName>
    </submittedName>
</protein>
<keyword evidence="4" id="KW-1185">Reference proteome</keyword>
<evidence type="ECO:0000313" key="4">
    <source>
        <dbReference type="Proteomes" id="UP001138757"/>
    </source>
</evidence>
<dbReference type="EMBL" id="JAHGAW010000017">
    <property type="protein sequence ID" value="MBT2189346.1"/>
    <property type="molecule type" value="Genomic_DNA"/>
</dbReference>
<evidence type="ECO:0000259" key="2">
    <source>
        <dbReference type="Pfam" id="PF13229"/>
    </source>
</evidence>
<comment type="caution">
    <text evidence="3">The sequence shown here is derived from an EMBL/GenBank/DDBJ whole genome shotgun (WGS) entry which is preliminary data.</text>
</comment>
<dbReference type="SUPFAM" id="SSF51126">
    <property type="entry name" value="Pectin lyase-like"/>
    <property type="match status" value="1"/>
</dbReference>
<feature type="domain" description="Right handed beta helix" evidence="2">
    <location>
        <begin position="40"/>
        <end position="212"/>
    </location>
</feature>
<dbReference type="SMART" id="SM00710">
    <property type="entry name" value="PbH1"/>
    <property type="match status" value="4"/>
</dbReference>
<accession>A0A9X1IT54</accession>
<organism evidence="3 4">
    <name type="scientific">Sphingobium nicotianae</name>
    <dbReference type="NCBI Taxonomy" id="2782607"/>
    <lineage>
        <taxon>Bacteria</taxon>
        <taxon>Pseudomonadati</taxon>
        <taxon>Pseudomonadota</taxon>
        <taxon>Alphaproteobacteria</taxon>
        <taxon>Sphingomonadales</taxon>
        <taxon>Sphingomonadaceae</taxon>
        <taxon>Sphingobium</taxon>
    </lineage>
</organism>
<evidence type="ECO:0000313" key="3">
    <source>
        <dbReference type="EMBL" id="MBT2189346.1"/>
    </source>
</evidence>
<dbReference type="Pfam" id="PF13229">
    <property type="entry name" value="Beta_helix"/>
    <property type="match status" value="1"/>
</dbReference>
<dbReference type="InterPro" id="IPR012334">
    <property type="entry name" value="Pectin_lyas_fold"/>
</dbReference>
<name>A0A9X1IT54_9SPHN</name>
<dbReference type="InterPro" id="IPR006626">
    <property type="entry name" value="PbH1"/>
</dbReference>
<dbReference type="Proteomes" id="UP001138757">
    <property type="component" value="Unassembled WGS sequence"/>
</dbReference>
<feature type="compositionally biased region" description="Basic and acidic residues" evidence="1">
    <location>
        <begin position="378"/>
        <end position="391"/>
    </location>
</feature>